<dbReference type="SUPFAM" id="SSF52540">
    <property type="entry name" value="P-loop containing nucleoside triphosphate hydrolases"/>
    <property type="match status" value="1"/>
</dbReference>
<dbReference type="EMBL" id="JJMT01000015">
    <property type="protein sequence ID" value="KEO44979.1"/>
    <property type="molecule type" value="Genomic_DNA"/>
</dbReference>
<dbReference type="GO" id="GO:0006260">
    <property type="term" value="P:DNA replication"/>
    <property type="evidence" value="ECO:0007669"/>
    <property type="project" value="TreeGrafter"/>
</dbReference>
<evidence type="ECO:0000313" key="3">
    <source>
        <dbReference type="Proteomes" id="UP000027855"/>
    </source>
</evidence>
<dbReference type="RefSeq" id="WP_051677057.1">
    <property type="nucleotide sequence ID" value="NZ_JJMS01000001.1"/>
</dbReference>
<accession>A0A074J2K7</accession>
<dbReference type="PANTHER" id="PTHR30050:SF4">
    <property type="entry name" value="ATP-BINDING PROTEIN RV3427C IN INSERTION SEQUENCE-RELATED"/>
    <property type="match status" value="1"/>
</dbReference>
<evidence type="ECO:0000259" key="1">
    <source>
        <dbReference type="Pfam" id="PF01695"/>
    </source>
</evidence>
<gene>
    <name evidence="2" type="ORF">DL07_03680</name>
</gene>
<reference evidence="2 3" key="1">
    <citation type="submission" date="2014-04" db="EMBL/GenBank/DDBJ databases">
        <title>Variable characteristics of bacteriocin-producing Streptococcus salivarius strains isolated from Malaysian subjects.</title>
        <authorList>
            <person name="Philip K."/>
            <person name="Barbour A."/>
        </authorList>
    </citation>
    <scope>NUCLEOTIDE SEQUENCE [LARGE SCALE GENOMIC DNA]</scope>
    <source>
        <strain evidence="2 3">NU10</strain>
    </source>
</reference>
<dbReference type="Pfam" id="PF01695">
    <property type="entry name" value="IstB_IS21"/>
    <property type="match status" value="1"/>
</dbReference>
<protein>
    <submittedName>
        <fullName evidence="2">GTP-binding protein</fullName>
    </submittedName>
</protein>
<dbReference type="InterPro" id="IPR002611">
    <property type="entry name" value="IstB_ATP-bd"/>
</dbReference>
<feature type="domain" description="IstB-like ATP-binding" evidence="1">
    <location>
        <begin position="133"/>
        <end position="260"/>
    </location>
</feature>
<comment type="caution">
    <text evidence="2">The sequence shown here is derived from an EMBL/GenBank/DDBJ whole genome shotgun (WGS) entry which is preliminary data.</text>
</comment>
<organism evidence="2 3">
    <name type="scientific">Streptococcus salivarius</name>
    <dbReference type="NCBI Taxonomy" id="1304"/>
    <lineage>
        <taxon>Bacteria</taxon>
        <taxon>Bacillati</taxon>
        <taxon>Bacillota</taxon>
        <taxon>Bacilli</taxon>
        <taxon>Lactobacillales</taxon>
        <taxon>Streptococcaceae</taxon>
        <taxon>Streptococcus</taxon>
    </lineage>
</organism>
<dbReference type="GO" id="GO:0005524">
    <property type="term" value="F:ATP binding"/>
    <property type="evidence" value="ECO:0007669"/>
    <property type="project" value="InterPro"/>
</dbReference>
<proteinExistence type="predicted"/>
<evidence type="ECO:0000313" key="2">
    <source>
        <dbReference type="EMBL" id="KEO44979.1"/>
    </source>
</evidence>
<dbReference type="Gene3D" id="3.40.50.300">
    <property type="entry name" value="P-loop containing nucleotide triphosphate hydrolases"/>
    <property type="match status" value="1"/>
</dbReference>
<name>A0A074J2K7_STRSL</name>
<dbReference type="AlphaFoldDB" id="A0A074J2K7"/>
<sequence length="293" mass="33107">MTKETETAIEKPNYQEISKRVITLDEVCPVHNVHYQQLNKAVLIAGENKPRLPKPYCPVCVKEGISQKELSEIEKSQNQGLYLKTYNILESKSTVPKELKTATFDNFIAETPEEKELLAFAKGQAQKYLDGMAGNTLITGSTGVGKSHLSYAMAKAINEGYRAKNEPKSVLFISLTEIIKEIKNGWNYGRHASLTEHEALNLMTSVDYLILDDLGAKNAEIKPKGDWEQDFLFDILNNRDTTIINTNLSGDELRKVYNERNTSRILKGLDGNTFKVFGIKDKRYNISALKQKR</sequence>
<dbReference type="PANTHER" id="PTHR30050">
    <property type="entry name" value="CHROMOSOMAL REPLICATION INITIATOR PROTEIN DNAA"/>
    <property type="match status" value="1"/>
</dbReference>
<dbReference type="InterPro" id="IPR027417">
    <property type="entry name" value="P-loop_NTPase"/>
</dbReference>
<dbReference type="Proteomes" id="UP000027855">
    <property type="component" value="Unassembled WGS sequence"/>
</dbReference>